<dbReference type="InterPro" id="IPR052349">
    <property type="entry name" value="Metallo-hydrolase_Enzymes"/>
</dbReference>
<dbReference type="Proteomes" id="UP000664167">
    <property type="component" value="Unassembled WGS sequence"/>
</dbReference>
<keyword evidence="1" id="KW-0479">Metal-binding</keyword>
<dbReference type="SUPFAM" id="SSF51338">
    <property type="entry name" value="Composite domain of metallo-dependent hydrolases"/>
    <property type="match status" value="1"/>
</dbReference>
<proteinExistence type="predicted"/>
<name>A0A939FDW1_9ACTN</name>
<dbReference type="EMBL" id="JAFLRJ010000573">
    <property type="protein sequence ID" value="MBO0517300.1"/>
    <property type="molecule type" value="Genomic_DNA"/>
</dbReference>
<dbReference type="GO" id="GO:0046872">
    <property type="term" value="F:metal ion binding"/>
    <property type="evidence" value="ECO:0007669"/>
    <property type="project" value="UniProtKB-KW"/>
</dbReference>
<dbReference type="Gene3D" id="2.30.40.10">
    <property type="entry name" value="Urease, subunit C, domain 1"/>
    <property type="match status" value="1"/>
</dbReference>
<gene>
    <name evidence="4" type="ORF">J0695_36905</name>
</gene>
<evidence type="ECO:0000256" key="2">
    <source>
        <dbReference type="ARBA" id="ARBA00022801"/>
    </source>
</evidence>
<organism evidence="4 5">
    <name type="scientific">Streptomyces beijiangensis</name>
    <dbReference type="NCBI Taxonomy" id="163361"/>
    <lineage>
        <taxon>Bacteria</taxon>
        <taxon>Bacillati</taxon>
        <taxon>Actinomycetota</taxon>
        <taxon>Actinomycetes</taxon>
        <taxon>Kitasatosporales</taxon>
        <taxon>Streptomycetaceae</taxon>
        <taxon>Streptomyces</taxon>
    </lineage>
</organism>
<evidence type="ECO:0000259" key="3">
    <source>
        <dbReference type="Pfam" id="PF07969"/>
    </source>
</evidence>
<dbReference type="Gene3D" id="3.20.20.140">
    <property type="entry name" value="Metal-dependent hydrolases"/>
    <property type="match status" value="1"/>
</dbReference>
<dbReference type="Pfam" id="PF07969">
    <property type="entry name" value="Amidohydro_3"/>
    <property type="match status" value="1"/>
</dbReference>
<sequence>MTDLILRDARVEDATRTSDIVVEAGRITAVRPPGTGTDRPYESIDCAGRIVLPGFVEAHIHPDKALLDGLGSPRGTTLADAIAVTLDLKRGFGHDDVYDRSRRVIESAILNGTTTLRAHPDVDPVAGLLGVEVLLELREKYRQFIDIQIVAFPQEGIVRSPGTEKLLRAALTAGADVVGGCSYQEDSVEDCRRHVDLVLDLAAEYDVPADLHADFADDAGDPRYTMAEYIADATRRRGLGGRVTLGHMTSLSGRPPLERAATAAKLASHGVNVVPLPATDLHLGGRIDTQAVRRGVAPVRELWDAGVVTATATNNIRNAFTPYGTGDLLDIALLLAQTGHLSGPADLRRVLRMVTYDAARVIGIAEHYGVREGAIADLVVLDTTRYDDIVLDRPERAYVIKAGRIVARSTRTRQLVNAPAA</sequence>
<dbReference type="CDD" id="cd01293">
    <property type="entry name" value="Bact_CD"/>
    <property type="match status" value="1"/>
</dbReference>
<evidence type="ECO:0000256" key="1">
    <source>
        <dbReference type="ARBA" id="ARBA00022723"/>
    </source>
</evidence>
<evidence type="ECO:0000313" key="5">
    <source>
        <dbReference type="Proteomes" id="UP000664167"/>
    </source>
</evidence>
<dbReference type="PANTHER" id="PTHR32027:SF9">
    <property type="entry name" value="BLL3847 PROTEIN"/>
    <property type="match status" value="1"/>
</dbReference>
<dbReference type="RefSeq" id="WP_206969126.1">
    <property type="nucleotide sequence ID" value="NZ_BAAAJJ010000010.1"/>
</dbReference>
<evidence type="ECO:0000313" key="4">
    <source>
        <dbReference type="EMBL" id="MBO0517300.1"/>
    </source>
</evidence>
<keyword evidence="2" id="KW-0378">Hydrolase</keyword>
<accession>A0A939FDW1</accession>
<keyword evidence="5" id="KW-1185">Reference proteome</keyword>
<comment type="caution">
    <text evidence="4">The sequence shown here is derived from an EMBL/GenBank/DDBJ whole genome shotgun (WGS) entry which is preliminary data.</text>
</comment>
<feature type="domain" description="Amidohydrolase 3" evidence="3">
    <location>
        <begin position="44"/>
        <end position="407"/>
    </location>
</feature>
<dbReference type="GO" id="GO:0016814">
    <property type="term" value="F:hydrolase activity, acting on carbon-nitrogen (but not peptide) bonds, in cyclic amidines"/>
    <property type="evidence" value="ECO:0007669"/>
    <property type="project" value="TreeGrafter"/>
</dbReference>
<dbReference type="InterPro" id="IPR011059">
    <property type="entry name" value="Metal-dep_hydrolase_composite"/>
</dbReference>
<dbReference type="InterPro" id="IPR013108">
    <property type="entry name" value="Amidohydro_3"/>
</dbReference>
<dbReference type="InterPro" id="IPR032466">
    <property type="entry name" value="Metal_Hydrolase"/>
</dbReference>
<dbReference type="FunFam" id="3.20.20.140:FF:000019">
    <property type="entry name" value="Cytosine deaminase"/>
    <property type="match status" value="1"/>
</dbReference>
<protein>
    <submittedName>
        <fullName evidence="4">Amidohydrolase family protein</fullName>
    </submittedName>
</protein>
<dbReference type="GO" id="GO:0019239">
    <property type="term" value="F:deaminase activity"/>
    <property type="evidence" value="ECO:0007669"/>
    <property type="project" value="UniProtKB-ARBA"/>
</dbReference>
<dbReference type="AlphaFoldDB" id="A0A939FDW1"/>
<reference evidence="4" key="1">
    <citation type="submission" date="2021-03" db="EMBL/GenBank/DDBJ databases">
        <title>Streptomyces poriferae sp. nov., a novel marine sponge-derived Actinobacteria species with anti-MRSA activity.</title>
        <authorList>
            <person name="Sandoval-Powers M."/>
            <person name="Kralova S."/>
            <person name="Nguyen G.-S."/>
            <person name="Fawwal D."/>
            <person name="Degnes K."/>
            <person name="Klinkenberg G."/>
            <person name="Sletta H."/>
            <person name="Wentzel A."/>
            <person name="Liles M.R."/>
        </authorList>
    </citation>
    <scope>NUCLEOTIDE SEQUENCE</scope>
    <source>
        <strain evidence="4">DSM 41794</strain>
    </source>
</reference>
<dbReference type="SUPFAM" id="SSF51556">
    <property type="entry name" value="Metallo-dependent hydrolases"/>
    <property type="match status" value="1"/>
</dbReference>
<dbReference type="PANTHER" id="PTHR32027">
    <property type="entry name" value="CYTOSINE DEAMINASE"/>
    <property type="match status" value="1"/>
</dbReference>